<protein>
    <submittedName>
        <fullName evidence="1">Uncharacterized protein</fullName>
    </submittedName>
</protein>
<dbReference type="EMBL" id="JABCKI010000061">
    <property type="protein sequence ID" value="KAG5653306.1"/>
    <property type="molecule type" value="Genomic_DNA"/>
</dbReference>
<name>A0A9P7KI07_9AGAR</name>
<proteinExistence type="predicted"/>
<dbReference type="Proteomes" id="UP000717328">
    <property type="component" value="Unassembled WGS sequence"/>
</dbReference>
<evidence type="ECO:0000313" key="1">
    <source>
        <dbReference type="EMBL" id="KAG5653306.1"/>
    </source>
</evidence>
<dbReference type="AlphaFoldDB" id="A0A9P7KI07"/>
<gene>
    <name evidence="1" type="ORF">H0H81_001266</name>
</gene>
<keyword evidence="2" id="KW-1185">Reference proteome</keyword>
<accession>A0A9P7KI07</accession>
<reference evidence="1" key="1">
    <citation type="submission" date="2021-02" db="EMBL/GenBank/DDBJ databases">
        <authorList>
            <person name="Nieuwenhuis M."/>
            <person name="Van De Peppel L.J.J."/>
        </authorList>
    </citation>
    <scope>NUCLEOTIDE SEQUENCE</scope>
    <source>
        <strain evidence="1">D49</strain>
    </source>
</reference>
<sequence>MLTGTVPLLYVQVTGPLDLAAVMTDSPHYIKKLPRLLLSRLRGGIFAHDGISEESLSSDAEHSQEEHQEQNVENVSSINLIPELEDEIFEHAAYMYPSFAPTLSIISRRVQARIELVIYKTLVLRRRTASNRLHRVLDMAWTSRIETTLLARPAEFFAKNVRNVTIDSTVSDRIKNLVFQKCTRIENLGLWCGRDFNFVVPLSHTLRTLFTTRLFANDLAASGVVFPRLTYLALQYLPRGTRIANLNCFPALTTVQLDIGRYIYVHNEPWLEDVKTVISSVSDLESLVLNVAIPYMDDARVQLETVGDARILVRDDDVSYDGVGEWRRVWSSRS</sequence>
<reference evidence="1" key="2">
    <citation type="submission" date="2021-10" db="EMBL/GenBank/DDBJ databases">
        <title>Phylogenomics reveals ancestral predisposition of the termite-cultivated fungus Termitomyces towards a domesticated lifestyle.</title>
        <authorList>
            <person name="Auxier B."/>
            <person name="Grum-Grzhimaylo A."/>
            <person name="Cardenas M.E."/>
            <person name="Lodge J.D."/>
            <person name="Laessoe T."/>
            <person name="Pedersen O."/>
            <person name="Smith M.E."/>
            <person name="Kuyper T.W."/>
            <person name="Franco-Molano E.A."/>
            <person name="Baroni T.J."/>
            <person name="Aanen D.K."/>
        </authorList>
    </citation>
    <scope>NUCLEOTIDE SEQUENCE</scope>
    <source>
        <strain evidence="1">D49</strain>
    </source>
</reference>
<evidence type="ECO:0000313" key="2">
    <source>
        <dbReference type="Proteomes" id="UP000717328"/>
    </source>
</evidence>
<dbReference type="OrthoDB" id="2913000at2759"/>
<organism evidence="1 2">
    <name type="scientific">Sphagnurus paluster</name>
    <dbReference type="NCBI Taxonomy" id="117069"/>
    <lineage>
        <taxon>Eukaryota</taxon>
        <taxon>Fungi</taxon>
        <taxon>Dikarya</taxon>
        <taxon>Basidiomycota</taxon>
        <taxon>Agaricomycotina</taxon>
        <taxon>Agaricomycetes</taxon>
        <taxon>Agaricomycetidae</taxon>
        <taxon>Agaricales</taxon>
        <taxon>Tricholomatineae</taxon>
        <taxon>Lyophyllaceae</taxon>
        <taxon>Sphagnurus</taxon>
    </lineage>
</organism>
<comment type="caution">
    <text evidence="1">The sequence shown here is derived from an EMBL/GenBank/DDBJ whole genome shotgun (WGS) entry which is preliminary data.</text>
</comment>